<keyword evidence="9" id="KW-0472">Membrane</keyword>
<reference evidence="14" key="2">
    <citation type="journal article" date="2008" name="Genome Biol.">
        <title>Improved genome assembly and evidence-based global gene model set for the chordate Ciona intestinalis: new insight into intron and operon populations.</title>
        <authorList>
            <person name="Satou Y."/>
            <person name="Mineta K."/>
            <person name="Ogasawara M."/>
            <person name="Sasakura Y."/>
            <person name="Shoguchi E."/>
            <person name="Ueno K."/>
            <person name="Yamada L."/>
            <person name="Matsumoto J."/>
            <person name="Wasserscheid J."/>
            <person name="Dewar K."/>
            <person name="Wiley G.B."/>
            <person name="Macmil S.L."/>
            <person name="Roe B.A."/>
            <person name="Zeller R.W."/>
            <person name="Hastings K.E."/>
            <person name="Lemaire P."/>
            <person name="Lindquist E."/>
            <person name="Endo T."/>
            <person name="Hotta K."/>
            <person name="Inaba K."/>
        </authorList>
    </citation>
    <scope>NUCLEOTIDE SEQUENCE [LARGE SCALE GENOMIC DNA]</scope>
    <source>
        <strain evidence="14">wild type</strain>
    </source>
</reference>
<comment type="similarity">
    <text evidence="3 11">Belongs to the glycosyltransferase 10 family.</text>
</comment>
<dbReference type="Proteomes" id="UP000008144">
    <property type="component" value="Chromosome 1"/>
</dbReference>
<dbReference type="EC" id="2.4.1.-" evidence="11"/>
<dbReference type="GeneTree" id="ENSGT00940000159014"/>
<dbReference type="SUPFAM" id="SSF53756">
    <property type="entry name" value="UDP-Glycosyltransferase/glycogen phosphorylase"/>
    <property type="match status" value="1"/>
</dbReference>
<dbReference type="PANTHER" id="PTHR11929">
    <property type="entry name" value="ALPHA- 1,3 -FUCOSYLTRANSFERASE"/>
    <property type="match status" value="1"/>
</dbReference>
<keyword evidence="11" id="KW-0333">Golgi apparatus</keyword>
<dbReference type="Ensembl" id="ENSCINT00000001701.3">
    <property type="protein sequence ID" value="ENSCINP00000001701.3"/>
    <property type="gene ID" value="ENSCING00000000941.3"/>
</dbReference>
<dbReference type="AlphaFoldDB" id="F7BB18"/>
<dbReference type="GO" id="GO:0046920">
    <property type="term" value="F:alpha-(1-&gt;3)-fucosyltransferase activity"/>
    <property type="evidence" value="ECO:0000318"/>
    <property type="project" value="GO_Central"/>
</dbReference>
<evidence type="ECO:0000313" key="15">
    <source>
        <dbReference type="Proteomes" id="UP000008144"/>
    </source>
</evidence>
<dbReference type="UniPathway" id="UPA00378"/>
<dbReference type="Pfam" id="PF00852">
    <property type="entry name" value="Glyco_transf_10"/>
    <property type="match status" value="1"/>
</dbReference>
<evidence type="ECO:0000256" key="3">
    <source>
        <dbReference type="ARBA" id="ARBA00008919"/>
    </source>
</evidence>
<keyword evidence="15" id="KW-1185">Reference proteome</keyword>
<dbReference type="InParanoid" id="F7BB18"/>
<evidence type="ECO:0000256" key="2">
    <source>
        <dbReference type="ARBA" id="ARBA00004922"/>
    </source>
</evidence>
<dbReference type="GO" id="GO:0032580">
    <property type="term" value="C:Golgi cisterna membrane"/>
    <property type="evidence" value="ECO:0007669"/>
    <property type="project" value="UniProtKB-SubCell"/>
</dbReference>
<keyword evidence="6 11" id="KW-0812">Transmembrane</keyword>
<reference evidence="14" key="4">
    <citation type="submission" date="2025-09" db="UniProtKB">
        <authorList>
            <consortium name="Ensembl"/>
        </authorList>
    </citation>
    <scope>IDENTIFICATION</scope>
</reference>
<feature type="domain" description="Fucosyltransferase N-terminal" evidence="13">
    <location>
        <begin position="55"/>
        <end position="163"/>
    </location>
</feature>
<evidence type="ECO:0000256" key="8">
    <source>
        <dbReference type="ARBA" id="ARBA00022989"/>
    </source>
</evidence>
<keyword evidence="5 11" id="KW-0808">Transferase</keyword>
<evidence type="ECO:0000256" key="5">
    <source>
        <dbReference type="ARBA" id="ARBA00022679"/>
    </source>
</evidence>
<accession>F7BB18</accession>
<evidence type="ECO:0000313" key="14">
    <source>
        <dbReference type="Ensembl" id="ENSCINP00000001701.3"/>
    </source>
</evidence>
<evidence type="ECO:0000259" key="13">
    <source>
        <dbReference type="Pfam" id="PF17039"/>
    </source>
</evidence>
<dbReference type="HOGENOM" id="CLU_032075_2_0_1"/>
<comment type="subcellular location">
    <subcellularLocation>
        <location evidence="11">Golgi apparatus</location>
        <location evidence="11">Golgi stack membrane</location>
        <topology evidence="11">Single-pass type II membrane protein</topology>
    </subcellularLocation>
    <subcellularLocation>
        <location evidence="1">Membrane</location>
        <topology evidence="1">Single-pass membrane protein</topology>
    </subcellularLocation>
</comment>
<reference evidence="15" key="1">
    <citation type="journal article" date="2002" name="Science">
        <title>The draft genome of Ciona intestinalis: insights into chordate and vertebrate origins.</title>
        <authorList>
            <person name="Dehal P."/>
            <person name="Satou Y."/>
            <person name="Campbell R.K."/>
            <person name="Chapman J."/>
            <person name="Degnan B."/>
            <person name="De Tomaso A."/>
            <person name="Davidson B."/>
            <person name="Di Gregorio A."/>
            <person name="Gelpke M."/>
            <person name="Goodstein D.M."/>
            <person name="Harafuji N."/>
            <person name="Hastings K.E."/>
            <person name="Ho I."/>
            <person name="Hotta K."/>
            <person name="Huang W."/>
            <person name="Kawashima T."/>
            <person name="Lemaire P."/>
            <person name="Martinez D."/>
            <person name="Meinertzhagen I.A."/>
            <person name="Necula S."/>
            <person name="Nonaka M."/>
            <person name="Putnam N."/>
            <person name="Rash S."/>
            <person name="Saiga H."/>
            <person name="Satake M."/>
            <person name="Terry A."/>
            <person name="Yamada L."/>
            <person name="Wang H.G."/>
            <person name="Awazu S."/>
            <person name="Azumi K."/>
            <person name="Boore J."/>
            <person name="Branno M."/>
            <person name="Chin-Bow S."/>
            <person name="DeSantis R."/>
            <person name="Doyle S."/>
            <person name="Francino P."/>
            <person name="Keys D.N."/>
            <person name="Haga S."/>
            <person name="Hayashi H."/>
            <person name="Hino K."/>
            <person name="Imai K.S."/>
            <person name="Inaba K."/>
            <person name="Kano S."/>
            <person name="Kobayashi K."/>
            <person name="Kobayashi M."/>
            <person name="Lee B.I."/>
            <person name="Makabe K.W."/>
            <person name="Manohar C."/>
            <person name="Matassi G."/>
            <person name="Medina M."/>
            <person name="Mochizuki Y."/>
            <person name="Mount S."/>
            <person name="Morishita T."/>
            <person name="Miura S."/>
            <person name="Nakayama A."/>
            <person name="Nishizaka S."/>
            <person name="Nomoto H."/>
            <person name="Ohta F."/>
            <person name="Oishi K."/>
            <person name="Rigoutsos I."/>
            <person name="Sano M."/>
            <person name="Sasaki A."/>
            <person name="Sasakura Y."/>
            <person name="Shoguchi E."/>
            <person name="Shin-i T."/>
            <person name="Spagnuolo A."/>
            <person name="Stainier D."/>
            <person name="Suzuki M.M."/>
            <person name="Tassy O."/>
            <person name="Takatori N."/>
            <person name="Tokuoka M."/>
            <person name="Yagi K."/>
            <person name="Yoshizaki F."/>
            <person name="Wada S."/>
            <person name="Zhang C."/>
            <person name="Hyatt P.D."/>
            <person name="Larimer F."/>
            <person name="Detter C."/>
            <person name="Doggett N."/>
            <person name="Glavina T."/>
            <person name="Hawkins T."/>
            <person name="Richardson P."/>
            <person name="Lucas S."/>
            <person name="Kohara Y."/>
            <person name="Levine M."/>
            <person name="Satoh N."/>
            <person name="Rokhsar D.S."/>
        </authorList>
    </citation>
    <scope>NUCLEOTIDE SEQUENCE [LARGE SCALE GENOMIC DNA]</scope>
</reference>
<dbReference type="EMBL" id="EAAA01000101">
    <property type="status" value="NOT_ANNOTATED_CDS"/>
    <property type="molecule type" value="Genomic_DNA"/>
</dbReference>
<dbReference type="EMBL" id="EAAA01000102">
    <property type="status" value="NOT_ANNOTATED_CDS"/>
    <property type="molecule type" value="Genomic_DNA"/>
</dbReference>
<dbReference type="InterPro" id="IPR001503">
    <property type="entry name" value="Glyco_trans_10"/>
</dbReference>
<name>F7BB18_CIOIN</name>
<evidence type="ECO:0000256" key="6">
    <source>
        <dbReference type="ARBA" id="ARBA00022692"/>
    </source>
</evidence>
<evidence type="ECO:0000256" key="7">
    <source>
        <dbReference type="ARBA" id="ARBA00022968"/>
    </source>
</evidence>
<comment type="pathway">
    <text evidence="2">Protein modification; protein glycosylation.</text>
</comment>
<sequence length="398" mass="46026">LPRKIYFIPEFGFVCLERYICLKGIHTPNISLFKVSPNKTYVILNILLTASQLDKGIILAWRHPGGNEKEGYSPGQYGNCTLTYNRSLFYDAMAVVFDFSAFDAVQSDLTRKYTRFPDQVFVWNTMESPATLRHTHKRNFKNFDFLMNWTMTYRRDSDILSPYTNPDVVLGLLDHHSGTENVDKLLATKHNMALWMVSNCQNTKGAAIRLKLVQSLVDAGLPVQRYGGCFNNKAALEALPAEEKNSFKFYLSFENTHRCKDYITEKFWYNGIGNRRVPVVWGPAKQDLLELAPKGSFIHWDDFESPGKLVEYLKYLDKNQTAYREYFKWLEFPEDTKTWFNSVYKNLRLVGLCDKVKSNPKSKVIPSIDDVFFNSESQECIGLVAELPKGYFVQRLSF</sequence>
<dbReference type="InterPro" id="IPR038577">
    <property type="entry name" value="GT10-like_C_sf"/>
</dbReference>
<organism evidence="14 15">
    <name type="scientific">Ciona intestinalis</name>
    <name type="common">Transparent sea squirt</name>
    <name type="synonym">Ascidia intestinalis</name>
    <dbReference type="NCBI Taxonomy" id="7719"/>
    <lineage>
        <taxon>Eukaryota</taxon>
        <taxon>Metazoa</taxon>
        <taxon>Chordata</taxon>
        <taxon>Tunicata</taxon>
        <taxon>Ascidiacea</taxon>
        <taxon>Phlebobranchia</taxon>
        <taxon>Cionidae</taxon>
        <taxon>Ciona</taxon>
    </lineage>
</organism>
<evidence type="ECO:0000256" key="10">
    <source>
        <dbReference type="ARBA" id="ARBA00023180"/>
    </source>
</evidence>
<reference evidence="14" key="3">
    <citation type="submission" date="2025-08" db="UniProtKB">
        <authorList>
            <consortium name="Ensembl"/>
        </authorList>
    </citation>
    <scope>IDENTIFICATION</scope>
</reference>
<dbReference type="InterPro" id="IPR031481">
    <property type="entry name" value="Glyco_tran_10_N"/>
</dbReference>
<evidence type="ECO:0000256" key="11">
    <source>
        <dbReference type="RuleBase" id="RU003832"/>
    </source>
</evidence>
<evidence type="ECO:0000256" key="9">
    <source>
        <dbReference type="ARBA" id="ARBA00023136"/>
    </source>
</evidence>
<dbReference type="PANTHER" id="PTHR11929:SF145">
    <property type="entry name" value="ALPHA-(1,3)-FUCOSYLTRANSFERASE FUT-1"/>
    <property type="match status" value="1"/>
</dbReference>
<proteinExistence type="inferred from homology"/>
<keyword evidence="7" id="KW-0735">Signal-anchor</keyword>
<evidence type="ECO:0000259" key="12">
    <source>
        <dbReference type="Pfam" id="PF00852"/>
    </source>
</evidence>
<dbReference type="FunFam" id="3.40.50.11660:FF:000007">
    <property type="entry name" value="alpha-(1,3)-fucosyltransferase 6-like"/>
    <property type="match status" value="1"/>
</dbReference>
<dbReference type="Pfam" id="PF17039">
    <property type="entry name" value="Glyco_tran_10_N"/>
    <property type="match status" value="1"/>
</dbReference>
<keyword evidence="4 11" id="KW-0328">Glycosyltransferase</keyword>
<dbReference type="OMA" id="IGPKANM"/>
<evidence type="ECO:0000256" key="4">
    <source>
        <dbReference type="ARBA" id="ARBA00022676"/>
    </source>
</evidence>
<feature type="domain" description="Fucosyltransferase C-terminal" evidence="12">
    <location>
        <begin position="187"/>
        <end position="369"/>
    </location>
</feature>
<protein>
    <recommendedName>
        <fullName evidence="11">Fucosyltransferase</fullName>
        <ecNumber evidence="11">2.4.1.-</ecNumber>
    </recommendedName>
</protein>
<keyword evidence="10" id="KW-0325">Glycoprotein</keyword>
<dbReference type="Gene3D" id="3.40.50.11660">
    <property type="entry name" value="Glycosyl transferase family 10, C-terminal domain"/>
    <property type="match status" value="1"/>
</dbReference>
<dbReference type="InterPro" id="IPR055270">
    <property type="entry name" value="Glyco_tran_10_C"/>
</dbReference>
<evidence type="ECO:0000256" key="1">
    <source>
        <dbReference type="ARBA" id="ARBA00004167"/>
    </source>
</evidence>
<keyword evidence="8" id="KW-1133">Transmembrane helix</keyword>